<dbReference type="PANTHER" id="PTHR46191">
    <property type="match status" value="1"/>
</dbReference>
<dbReference type="NCBIfam" id="TIGR01509">
    <property type="entry name" value="HAD-SF-IA-v3"/>
    <property type="match status" value="1"/>
</dbReference>
<name>A0ABN8HQC4_9NEOP</name>
<gene>
    <name evidence="1" type="ORF">IPOD504_LOCUS691</name>
</gene>
<dbReference type="NCBIfam" id="TIGR01549">
    <property type="entry name" value="HAD-SF-IA-v1"/>
    <property type="match status" value="1"/>
</dbReference>
<evidence type="ECO:0000313" key="1">
    <source>
        <dbReference type="EMBL" id="CAH2035760.1"/>
    </source>
</evidence>
<dbReference type="PANTHER" id="PTHR46191:SF2">
    <property type="entry name" value="HALOACID DEHALOGENASE-LIKE HYDROLASE DOMAIN-CONTAINING PROTEIN 3"/>
    <property type="match status" value="1"/>
</dbReference>
<dbReference type="SUPFAM" id="SSF56784">
    <property type="entry name" value="HAD-like"/>
    <property type="match status" value="1"/>
</dbReference>
<dbReference type="InterPro" id="IPR023214">
    <property type="entry name" value="HAD_sf"/>
</dbReference>
<evidence type="ECO:0000313" key="2">
    <source>
        <dbReference type="Proteomes" id="UP000837857"/>
    </source>
</evidence>
<dbReference type="InterPro" id="IPR036412">
    <property type="entry name" value="HAD-like_sf"/>
</dbReference>
<keyword evidence="2" id="KW-1185">Reference proteome</keyword>
<feature type="non-terminal residue" evidence="1">
    <location>
        <position position="154"/>
    </location>
</feature>
<organism evidence="1 2">
    <name type="scientific">Iphiclides podalirius</name>
    <name type="common">scarce swallowtail</name>
    <dbReference type="NCBI Taxonomy" id="110791"/>
    <lineage>
        <taxon>Eukaryota</taxon>
        <taxon>Metazoa</taxon>
        <taxon>Ecdysozoa</taxon>
        <taxon>Arthropoda</taxon>
        <taxon>Hexapoda</taxon>
        <taxon>Insecta</taxon>
        <taxon>Pterygota</taxon>
        <taxon>Neoptera</taxon>
        <taxon>Endopterygota</taxon>
        <taxon>Lepidoptera</taxon>
        <taxon>Glossata</taxon>
        <taxon>Ditrysia</taxon>
        <taxon>Papilionoidea</taxon>
        <taxon>Papilionidae</taxon>
        <taxon>Papilioninae</taxon>
        <taxon>Iphiclides</taxon>
    </lineage>
</organism>
<accession>A0ABN8HQC4</accession>
<dbReference type="InterPro" id="IPR044924">
    <property type="entry name" value="HAD-SF_hydro_IA_REG-2-like_cap"/>
</dbReference>
<dbReference type="Proteomes" id="UP000837857">
    <property type="component" value="Chromosome 1"/>
</dbReference>
<dbReference type="InterPro" id="IPR006439">
    <property type="entry name" value="HAD-SF_hydro_IA"/>
</dbReference>
<evidence type="ECO:0008006" key="3">
    <source>
        <dbReference type="Google" id="ProtNLM"/>
    </source>
</evidence>
<protein>
    <recommendedName>
        <fullName evidence="3">Haloacid dehalogenase-like hydrolase domain-containing protein 3</fullName>
    </recommendedName>
</protein>
<reference evidence="1" key="1">
    <citation type="submission" date="2022-03" db="EMBL/GenBank/DDBJ databases">
        <authorList>
            <person name="Martin H S."/>
        </authorList>
    </citation>
    <scope>NUCLEOTIDE SEQUENCE</scope>
</reference>
<dbReference type="Pfam" id="PF13242">
    <property type="entry name" value="Hydrolase_like"/>
    <property type="match status" value="1"/>
</dbReference>
<dbReference type="EMBL" id="OW152813">
    <property type="protein sequence ID" value="CAH2035760.1"/>
    <property type="molecule type" value="Genomic_DNA"/>
</dbReference>
<proteinExistence type="predicted"/>
<dbReference type="InterPro" id="IPR051828">
    <property type="entry name" value="HAD-like_hydrolase_domain"/>
</dbReference>
<dbReference type="Gene3D" id="3.40.50.1000">
    <property type="entry name" value="HAD superfamily/HAD-like"/>
    <property type="match status" value="1"/>
</dbReference>
<dbReference type="Gene3D" id="1.10.150.720">
    <property type="entry name" value="Haloacid dehalogenase-like hydrolase"/>
    <property type="match status" value="1"/>
</dbReference>
<sequence>MWEKYPNFGRNTISWESWWNQVVKKTFDGHLPKNADINSLASELISDFKTTKCWKLAEVGHTKPDREIFDHALKVHMNACPAECLHIGDDLEKDFRGARAAGWHALLVTNKEYKDIGPVSCALISGKLDPVSMLLGSTSLTVSLRNLHSGFGFR</sequence>